<evidence type="ECO:0000313" key="1">
    <source>
        <dbReference type="EMBL" id="MEX6687025.1"/>
    </source>
</evidence>
<dbReference type="EMBL" id="JAULBC010000002">
    <property type="protein sequence ID" value="MEX6687025.1"/>
    <property type="molecule type" value="Genomic_DNA"/>
</dbReference>
<evidence type="ECO:0000313" key="2">
    <source>
        <dbReference type="Proteomes" id="UP001560573"/>
    </source>
</evidence>
<gene>
    <name evidence="1" type="ORF">QTN47_05945</name>
</gene>
<accession>A0ABV3ZBX2</accession>
<organism evidence="1 2">
    <name type="scientific">Danxiaibacter flavus</name>
    <dbReference type="NCBI Taxonomy" id="3049108"/>
    <lineage>
        <taxon>Bacteria</taxon>
        <taxon>Pseudomonadati</taxon>
        <taxon>Bacteroidota</taxon>
        <taxon>Chitinophagia</taxon>
        <taxon>Chitinophagales</taxon>
        <taxon>Chitinophagaceae</taxon>
        <taxon>Danxiaibacter</taxon>
    </lineage>
</organism>
<dbReference type="RefSeq" id="WP_369328428.1">
    <property type="nucleotide sequence ID" value="NZ_JAULBC010000002.1"/>
</dbReference>
<name>A0ABV3ZBX2_9BACT</name>
<dbReference type="Proteomes" id="UP001560573">
    <property type="component" value="Unassembled WGS sequence"/>
</dbReference>
<protein>
    <submittedName>
        <fullName evidence="1">Uncharacterized protein</fullName>
    </submittedName>
</protein>
<sequence length="128" mass="15298">MLNENLTKYQSEGLRKLIRYNRKYPLNDTAYKSNRKIIDEFITLFCEYDLADNDYMAIQLAANNNNSLTNYIFKNKLSLASILKCITYIIWTDRIVDNYLYNRLKDNTLIELMNQLEELLSKEQKMEC</sequence>
<keyword evidence="2" id="KW-1185">Reference proteome</keyword>
<comment type="caution">
    <text evidence="1">The sequence shown here is derived from an EMBL/GenBank/DDBJ whole genome shotgun (WGS) entry which is preliminary data.</text>
</comment>
<reference evidence="1 2" key="1">
    <citation type="submission" date="2023-07" db="EMBL/GenBank/DDBJ databases">
        <authorList>
            <person name="Lian W.-H."/>
        </authorList>
    </citation>
    <scope>NUCLEOTIDE SEQUENCE [LARGE SCALE GENOMIC DNA]</scope>
    <source>
        <strain evidence="1 2">SYSU DXS3180</strain>
    </source>
</reference>
<proteinExistence type="predicted"/>